<reference evidence="1" key="1">
    <citation type="submission" date="2015-05" db="EMBL/GenBank/DDBJ databases">
        <title>Permanent draft genome of Rhodopirellula islandicus K833.</title>
        <authorList>
            <person name="Kizina J."/>
            <person name="Richter M."/>
            <person name="Glockner F.O."/>
            <person name="Harder J."/>
        </authorList>
    </citation>
    <scope>NUCLEOTIDE SEQUENCE [LARGE SCALE GENOMIC DNA]</scope>
    <source>
        <strain evidence="1">K833</strain>
    </source>
</reference>
<gene>
    <name evidence="1" type="ORF">RISK_002398</name>
</gene>
<keyword evidence="2" id="KW-1185">Reference proteome</keyword>
<protein>
    <submittedName>
        <fullName evidence="1">Uncharacterized protein</fullName>
    </submittedName>
</protein>
<comment type="caution">
    <text evidence="1">The sequence shown here is derived from an EMBL/GenBank/DDBJ whole genome shotgun (WGS) entry which is preliminary data.</text>
</comment>
<evidence type="ECO:0000313" key="1">
    <source>
        <dbReference type="EMBL" id="KLU05766.1"/>
    </source>
</evidence>
<dbReference type="STRING" id="595434.RISK_002398"/>
<dbReference type="Proteomes" id="UP000036367">
    <property type="component" value="Unassembled WGS sequence"/>
</dbReference>
<dbReference type="PATRIC" id="fig|595434.4.peg.2289"/>
<dbReference type="EMBL" id="LECT01000017">
    <property type="protein sequence ID" value="KLU05766.1"/>
    <property type="molecule type" value="Genomic_DNA"/>
</dbReference>
<name>A0A0J1BGW2_RHOIS</name>
<proteinExistence type="predicted"/>
<dbReference type="AlphaFoldDB" id="A0A0J1BGW2"/>
<sequence length="51" mass="5724">MFELAGIVNRSAVVSSSQEMDRELRLEGLGSGRRHGVLFDVVCFSRAIQWL</sequence>
<organism evidence="1 2">
    <name type="scientific">Rhodopirellula islandica</name>
    <dbReference type="NCBI Taxonomy" id="595434"/>
    <lineage>
        <taxon>Bacteria</taxon>
        <taxon>Pseudomonadati</taxon>
        <taxon>Planctomycetota</taxon>
        <taxon>Planctomycetia</taxon>
        <taxon>Pirellulales</taxon>
        <taxon>Pirellulaceae</taxon>
        <taxon>Rhodopirellula</taxon>
    </lineage>
</organism>
<evidence type="ECO:0000313" key="2">
    <source>
        <dbReference type="Proteomes" id="UP000036367"/>
    </source>
</evidence>
<accession>A0A0J1BGW2</accession>